<dbReference type="Proteomes" id="UP000037632">
    <property type="component" value="Unassembled WGS sequence"/>
</dbReference>
<dbReference type="RefSeq" id="WP_053461287.1">
    <property type="nucleotide sequence ID" value="NZ_JZIW01000001.1"/>
</dbReference>
<reference evidence="2 3" key="1">
    <citation type="journal article" date="2015" name="Antimicrob. Agents Chemother.">
        <title>Whole-Genome Sequencing Identifies Emergence of a Quinolone Resistance Mutation in a Case of Stenotrophomonas maltophilia Bacteremia.</title>
        <authorList>
            <person name="Pak T.R."/>
            <person name="Altman D.R."/>
            <person name="Attie O."/>
            <person name="Sebra R."/>
            <person name="Hamula C.L."/>
            <person name="Lewis M."/>
            <person name="Deikus G."/>
            <person name="Newman L.C."/>
            <person name="Fang G."/>
            <person name="Hand J."/>
            <person name="Papel G."/>
            <person name="Wallach F."/>
            <person name="Schadt E.E."/>
            <person name="Huprikar S."/>
            <person name="van Bakel H."/>
            <person name="Kasarskis A."/>
            <person name="Bashir A."/>
        </authorList>
    </citation>
    <scope>NUCLEOTIDE SEQUENCE [LARGE SCALE GENOMIC DNA]</scope>
    <source>
        <strain evidence="2 3">ISMMS6</strain>
    </source>
</reference>
<dbReference type="InterPro" id="IPR007540">
    <property type="entry name" value="Fimbrial_CS1-type"/>
</dbReference>
<name>A0AB34TI17_STEMA</name>
<dbReference type="Pfam" id="PF04449">
    <property type="entry name" value="Fimbrial_CS1"/>
    <property type="match status" value="1"/>
</dbReference>
<dbReference type="Gene3D" id="2.60.40.2040">
    <property type="entry name" value="CFA/I fimbrial subunit E, pilin domain"/>
    <property type="match status" value="1"/>
</dbReference>
<dbReference type="GO" id="GO:0009289">
    <property type="term" value="C:pilus"/>
    <property type="evidence" value="ECO:0007669"/>
    <property type="project" value="InterPro"/>
</dbReference>
<protein>
    <submittedName>
        <fullName evidence="2">Fimbrial protein</fullName>
    </submittedName>
</protein>
<evidence type="ECO:0000313" key="3">
    <source>
        <dbReference type="Proteomes" id="UP000037632"/>
    </source>
</evidence>
<comment type="caution">
    <text evidence="2">The sequence shown here is derived from an EMBL/GenBank/DDBJ whole genome shotgun (WGS) entry which is preliminary data.</text>
</comment>
<evidence type="ECO:0000256" key="1">
    <source>
        <dbReference type="SAM" id="SignalP"/>
    </source>
</evidence>
<dbReference type="EMBL" id="JZIW01000001">
    <property type="protein sequence ID" value="KOO82549.1"/>
    <property type="molecule type" value="Genomic_DNA"/>
</dbReference>
<feature type="signal peptide" evidence="1">
    <location>
        <begin position="1"/>
        <end position="23"/>
    </location>
</feature>
<evidence type="ECO:0000313" key="2">
    <source>
        <dbReference type="EMBL" id="KOO82549.1"/>
    </source>
</evidence>
<gene>
    <name evidence="2" type="ORF">VL23_04525</name>
</gene>
<proteinExistence type="predicted"/>
<feature type="chain" id="PRO_5044334239" evidence="1">
    <location>
        <begin position="24"/>
        <end position="168"/>
    </location>
</feature>
<keyword evidence="1" id="KW-0732">Signal</keyword>
<dbReference type="AlphaFoldDB" id="A0AB34TI17"/>
<organism evidence="2 3">
    <name type="scientific">Stenotrophomonas maltophilia</name>
    <name type="common">Pseudomonas maltophilia</name>
    <name type="synonym">Xanthomonas maltophilia</name>
    <dbReference type="NCBI Taxonomy" id="40324"/>
    <lineage>
        <taxon>Bacteria</taxon>
        <taxon>Pseudomonadati</taxon>
        <taxon>Pseudomonadota</taxon>
        <taxon>Gammaproteobacteria</taxon>
        <taxon>Lysobacterales</taxon>
        <taxon>Lysobacteraceae</taxon>
        <taxon>Stenotrophomonas</taxon>
        <taxon>Stenotrophomonas maltophilia group</taxon>
    </lineage>
</organism>
<sequence length="168" mass="17423">MHAIIKKAALTAALATASLSASAAETHITVWADVDPTLALLQADGSVLPDSVPLTHNPIRGLVPWERMVRIYSNDESADVEVRLLSTPSLVHQDGTGAAVPMTVSLNRRALTTAAQDFLAGDLFDGAMPGASVAMPLTIAQTTPAPITAKGRYTGLVSIAMVQKAGTP</sequence>
<accession>A0AB34TI17</accession>